<dbReference type="Proteomes" id="UP001524501">
    <property type="component" value="Unassembled WGS sequence"/>
</dbReference>
<protein>
    <submittedName>
        <fullName evidence="1">ClbS/DfsB family four-helix bundle protein</fullName>
    </submittedName>
</protein>
<keyword evidence="2" id="KW-1185">Reference proteome</keyword>
<dbReference type="Gene3D" id="1.20.120.450">
    <property type="entry name" value="dinb family like domain"/>
    <property type="match status" value="1"/>
</dbReference>
<sequence>MAVPNDKASLLTAIDANYIKLVADLARVPPERSRERSLPGHSTGTLISPADLVAYLIGWNELVLTWHHDRALGIEPEFPATGYTWSQLGELAQSFYRNCASESWAELLERLSAAESRIVALIDSMSNEELYAKPWYKKYTAGRMIQLNTASPYSNARGRIRKWLRSQHEPR</sequence>
<dbReference type="RefSeq" id="WP_255965290.1">
    <property type="nucleotide sequence ID" value="NZ_JANFQF010000001.1"/>
</dbReference>
<dbReference type="Pfam" id="PF08020">
    <property type="entry name" value="DUF1706"/>
    <property type="match status" value="1"/>
</dbReference>
<dbReference type="SUPFAM" id="SSF109854">
    <property type="entry name" value="DinB/YfiT-like putative metalloenzymes"/>
    <property type="match status" value="1"/>
</dbReference>
<reference evidence="1 2" key="1">
    <citation type="submission" date="2022-07" db="EMBL/GenBank/DDBJ databases">
        <title>Degradation activity of malathion, p-nitrophenol and potential low-temperature adaptation strategy of Rhodococcus sp. FXJ9.536.</title>
        <authorList>
            <person name="Huang J."/>
            <person name="Huang Y."/>
        </authorList>
    </citation>
    <scope>NUCLEOTIDE SEQUENCE [LARGE SCALE GENOMIC DNA]</scope>
    <source>
        <strain evidence="1 2">FXJ9.536</strain>
    </source>
</reference>
<dbReference type="PANTHER" id="PTHR40658">
    <property type="match status" value="1"/>
</dbReference>
<dbReference type="InterPro" id="IPR034660">
    <property type="entry name" value="DinB/YfiT-like"/>
</dbReference>
<evidence type="ECO:0000313" key="1">
    <source>
        <dbReference type="EMBL" id="MCQ4117961.1"/>
    </source>
</evidence>
<proteinExistence type="predicted"/>
<dbReference type="EMBL" id="JANFQF010000001">
    <property type="protein sequence ID" value="MCQ4117961.1"/>
    <property type="molecule type" value="Genomic_DNA"/>
</dbReference>
<evidence type="ECO:0000313" key="2">
    <source>
        <dbReference type="Proteomes" id="UP001524501"/>
    </source>
</evidence>
<organism evidence="1 2">
    <name type="scientific">Rhodococcus tibetensis</name>
    <dbReference type="NCBI Taxonomy" id="2965064"/>
    <lineage>
        <taxon>Bacteria</taxon>
        <taxon>Bacillati</taxon>
        <taxon>Actinomycetota</taxon>
        <taxon>Actinomycetes</taxon>
        <taxon>Mycobacteriales</taxon>
        <taxon>Nocardiaceae</taxon>
        <taxon>Rhodococcus</taxon>
    </lineage>
</organism>
<accession>A0ABT1Q6U9</accession>
<dbReference type="PIRSF" id="PIRSF031551">
    <property type="entry name" value="DUF1706"/>
    <property type="match status" value="1"/>
</dbReference>
<name>A0ABT1Q6U9_9NOCA</name>
<dbReference type="InterPro" id="IPR012550">
    <property type="entry name" value="DUF1706"/>
</dbReference>
<gene>
    <name evidence="1" type="ORF">NOF53_02015</name>
</gene>
<dbReference type="PANTHER" id="PTHR40658:SF3">
    <property type="entry name" value="CLBS_DFSB FAMILY FOUR-HELIX BUNDLE PROTEIN"/>
    <property type="match status" value="1"/>
</dbReference>
<comment type="caution">
    <text evidence="1">The sequence shown here is derived from an EMBL/GenBank/DDBJ whole genome shotgun (WGS) entry which is preliminary data.</text>
</comment>